<comment type="caution">
    <text evidence="2">The sequence shown here is derived from an EMBL/GenBank/DDBJ whole genome shotgun (WGS) entry which is preliminary data.</text>
</comment>
<dbReference type="Gene3D" id="3.40.50.1820">
    <property type="entry name" value="alpha/beta hydrolase"/>
    <property type="match status" value="1"/>
</dbReference>
<protein>
    <submittedName>
        <fullName evidence="2">Alpha/beta hydrolase</fullName>
    </submittedName>
</protein>
<keyword evidence="2" id="KW-0378">Hydrolase</keyword>
<feature type="domain" description="AB hydrolase-1" evidence="1">
    <location>
        <begin position="8"/>
        <end position="217"/>
    </location>
</feature>
<dbReference type="RefSeq" id="WP_124822110.1">
    <property type="nucleotide sequence ID" value="NZ_QDGB01000333.1"/>
</dbReference>
<dbReference type="SUPFAM" id="SSF53474">
    <property type="entry name" value="alpha/beta-Hydrolases"/>
    <property type="match status" value="1"/>
</dbReference>
<dbReference type="InterPro" id="IPR029058">
    <property type="entry name" value="AB_hydrolase_fold"/>
</dbReference>
<dbReference type="AlphaFoldDB" id="A0A3N9XJ21"/>
<dbReference type="EMBL" id="QDGB01000333">
    <property type="protein sequence ID" value="RQX13056.1"/>
    <property type="molecule type" value="Genomic_DNA"/>
</dbReference>
<organism evidence="2 3">
    <name type="scientific">Micromonospora ureilytica</name>
    <dbReference type="NCBI Taxonomy" id="709868"/>
    <lineage>
        <taxon>Bacteria</taxon>
        <taxon>Bacillati</taxon>
        <taxon>Actinomycetota</taxon>
        <taxon>Actinomycetes</taxon>
        <taxon>Micromonosporales</taxon>
        <taxon>Micromonosporaceae</taxon>
        <taxon>Micromonospora</taxon>
    </lineage>
</organism>
<dbReference type="InterPro" id="IPR052897">
    <property type="entry name" value="Sec-Metab_Biosynth_Hydrolase"/>
</dbReference>
<sequence length="227" mass="24274">MTSTRPTLLLVHGAWHRPAVWDRLRAELDVLGYQTRAVDLPTSGPDARGGMPDDAAAIRKEIAAIGGPVVVVTHSYGGIPVSEAATGLSEVEHLVYLTAYQLDRGESMFSFHGVPDPVETDVLVPITGDPRTAFYGDLSDADAEAAIGQLVDQRLQASVGRVTEPAWRSIPSTYIVCTNDQAVPVPLQEKMAARATSVRRIASGHSPFLSRPVELAALLDEIVTARG</sequence>
<accession>A0A3N9XJ21</accession>
<dbReference type="InterPro" id="IPR000073">
    <property type="entry name" value="AB_hydrolase_1"/>
</dbReference>
<dbReference type="OrthoDB" id="9773549at2"/>
<dbReference type="PANTHER" id="PTHR37017">
    <property type="entry name" value="AB HYDROLASE-1 DOMAIN-CONTAINING PROTEIN-RELATED"/>
    <property type="match status" value="1"/>
</dbReference>
<dbReference type="Proteomes" id="UP000278981">
    <property type="component" value="Unassembled WGS sequence"/>
</dbReference>
<evidence type="ECO:0000259" key="1">
    <source>
        <dbReference type="Pfam" id="PF12697"/>
    </source>
</evidence>
<proteinExistence type="predicted"/>
<evidence type="ECO:0000313" key="3">
    <source>
        <dbReference type="Proteomes" id="UP000278981"/>
    </source>
</evidence>
<dbReference type="PANTHER" id="PTHR37017:SF11">
    <property type="entry name" value="ESTERASE_LIPASE_THIOESTERASE DOMAIN-CONTAINING PROTEIN"/>
    <property type="match status" value="1"/>
</dbReference>
<dbReference type="GO" id="GO:0016787">
    <property type="term" value="F:hydrolase activity"/>
    <property type="evidence" value="ECO:0007669"/>
    <property type="project" value="UniProtKB-KW"/>
</dbReference>
<dbReference type="Pfam" id="PF12697">
    <property type="entry name" value="Abhydrolase_6"/>
    <property type="match status" value="1"/>
</dbReference>
<evidence type="ECO:0000313" key="2">
    <source>
        <dbReference type="EMBL" id="RQX13056.1"/>
    </source>
</evidence>
<gene>
    <name evidence="2" type="ORF">DDE19_27100</name>
</gene>
<reference evidence="2 3" key="1">
    <citation type="submission" date="2018-04" db="EMBL/GenBank/DDBJ databases">
        <title>Micromonosporas from Atacama Desert.</title>
        <authorList>
            <person name="Carro L."/>
            <person name="Klenk H.-P."/>
            <person name="Goodfellow M."/>
        </authorList>
    </citation>
    <scope>NUCLEOTIDE SEQUENCE [LARGE SCALE GENOMIC DNA]</scope>
    <source>
        <strain evidence="2 3">LB19</strain>
    </source>
</reference>
<name>A0A3N9XJ21_9ACTN</name>